<dbReference type="Pfam" id="PF01738">
    <property type="entry name" value="DLH"/>
    <property type="match status" value="1"/>
</dbReference>
<dbReference type="AlphaFoldDB" id="A0AAV3PST1"/>
<dbReference type="PANTHER" id="PTHR17630:SF44">
    <property type="entry name" value="PROTEIN AIM2"/>
    <property type="match status" value="1"/>
</dbReference>
<dbReference type="PANTHER" id="PTHR17630">
    <property type="entry name" value="DIENELACTONE HYDROLASE"/>
    <property type="match status" value="1"/>
</dbReference>
<gene>
    <name evidence="3" type="ORF">LIER_12675</name>
</gene>
<accession>A0AAV3PST1</accession>
<organism evidence="3 4">
    <name type="scientific">Lithospermum erythrorhizon</name>
    <name type="common">Purple gromwell</name>
    <name type="synonym">Lithospermum officinale var. erythrorhizon</name>
    <dbReference type="NCBI Taxonomy" id="34254"/>
    <lineage>
        <taxon>Eukaryota</taxon>
        <taxon>Viridiplantae</taxon>
        <taxon>Streptophyta</taxon>
        <taxon>Embryophyta</taxon>
        <taxon>Tracheophyta</taxon>
        <taxon>Spermatophyta</taxon>
        <taxon>Magnoliopsida</taxon>
        <taxon>eudicotyledons</taxon>
        <taxon>Gunneridae</taxon>
        <taxon>Pentapetalae</taxon>
        <taxon>asterids</taxon>
        <taxon>lamiids</taxon>
        <taxon>Boraginales</taxon>
        <taxon>Boraginaceae</taxon>
        <taxon>Boraginoideae</taxon>
        <taxon>Lithospermeae</taxon>
        <taxon>Lithospermum</taxon>
    </lineage>
</organism>
<sequence length="239" mass="26453">MIKLLCFLLFNAYVVNNAVGSVIEVGGFKSYVSGSPHAEHAVILVSDILGYKVPNLRAIADKVASAGYYVVVPDFFNEDIYNPNNTRRPLNKWMESHPTEQGVKDAKAVIRALRKRGFSSIGVAGFCWGGKVAAILSSTANIQAVVLCHPTFVTLTDIKDVEVPIAILGAELDTVCPKELVKQYKKVLLTKPQIKNYVKIFRGVDHGWTTVYDLNDKKAVKAAEKSHMEILDWFNKSLK</sequence>
<keyword evidence="1" id="KW-0732">Signal</keyword>
<dbReference type="EMBL" id="BAABME010002473">
    <property type="protein sequence ID" value="GAA0154795.1"/>
    <property type="molecule type" value="Genomic_DNA"/>
</dbReference>
<protein>
    <submittedName>
        <fullName evidence="3">Hydrolase</fullName>
    </submittedName>
</protein>
<dbReference type="Proteomes" id="UP001454036">
    <property type="component" value="Unassembled WGS sequence"/>
</dbReference>
<name>A0AAV3PST1_LITER</name>
<keyword evidence="3" id="KW-0378">Hydrolase</keyword>
<dbReference type="GO" id="GO:0016787">
    <property type="term" value="F:hydrolase activity"/>
    <property type="evidence" value="ECO:0007669"/>
    <property type="project" value="UniProtKB-KW"/>
</dbReference>
<reference evidence="3 4" key="1">
    <citation type="submission" date="2024-01" db="EMBL/GenBank/DDBJ databases">
        <title>The complete chloroplast genome sequence of Lithospermum erythrorhizon: insights into the phylogenetic relationship among Boraginaceae species and the maternal lineages of purple gromwells.</title>
        <authorList>
            <person name="Okada T."/>
            <person name="Watanabe K."/>
        </authorList>
    </citation>
    <scope>NUCLEOTIDE SEQUENCE [LARGE SCALE GENOMIC DNA]</scope>
</reference>
<comment type="caution">
    <text evidence="3">The sequence shown here is derived from an EMBL/GenBank/DDBJ whole genome shotgun (WGS) entry which is preliminary data.</text>
</comment>
<feature type="signal peptide" evidence="1">
    <location>
        <begin position="1"/>
        <end position="20"/>
    </location>
</feature>
<dbReference type="Gene3D" id="3.40.50.1820">
    <property type="entry name" value="alpha/beta hydrolase"/>
    <property type="match status" value="1"/>
</dbReference>
<evidence type="ECO:0000313" key="4">
    <source>
        <dbReference type="Proteomes" id="UP001454036"/>
    </source>
</evidence>
<feature type="domain" description="Dienelactone hydrolase" evidence="2">
    <location>
        <begin position="29"/>
        <end position="236"/>
    </location>
</feature>
<evidence type="ECO:0000256" key="1">
    <source>
        <dbReference type="SAM" id="SignalP"/>
    </source>
</evidence>
<keyword evidence="4" id="KW-1185">Reference proteome</keyword>
<proteinExistence type="predicted"/>
<dbReference type="InterPro" id="IPR029058">
    <property type="entry name" value="AB_hydrolase_fold"/>
</dbReference>
<dbReference type="InterPro" id="IPR002925">
    <property type="entry name" value="Dienelactn_hydro"/>
</dbReference>
<dbReference type="SUPFAM" id="SSF53474">
    <property type="entry name" value="alpha/beta-Hydrolases"/>
    <property type="match status" value="1"/>
</dbReference>
<evidence type="ECO:0000259" key="2">
    <source>
        <dbReference type="Pfam" id="PF01738"/>
    </source>
</evidence>
<feature type="chain" id="PRO_5043472569" evidence="1">
    <location>
        <begin position="21"/>
        <end position="239"/>
    </location>
</feature>
<evidence type="ECO:0000313" key="3">
    <source>
        <dbReference type="EMBL" id="GAA0154795.1"/>
    </source>
</evidence>